<dbReference type="EMBL" id="JADBJN010000003">
    <property type="protein sequence ID" value="KAG5673786.1"/>
    <property type="molecule type" value="Genomic_DNA"/>
</dbReference>
<feature type="compositionally biased region" description="Basic and acidic residues" evidence="1">
    <location>
        <begin position="11"/>
        <end position="24"/>
    </location>
</feature>
<reference evidence="2" key="1">
    <citation type="submission" date="2021-03" db="EMBL/GenBank/DDBJ databases">
        <title>Chromosome level genome of the anhydrobiotic midge Polypedilum vanderplanki.</title>
        <authorList>
            <person name="Yoshida Y."/>
            <person name="Kikawada T."/>
            <person name="Gusev O."/>
        </authorList>
    </citation>
    <scope>NUCLEOTIDE SEQUENCE</scope>
    <source>
        <strain evidence="2">NIAS01</strain>
        <tissue evidence="2">Whole body or cell culture</tissue>
    </source>
</reference>
<sequence>MSSKNSNSNRSEMEKTKKKETKKYCDRNFKQQLAKALKANCGEPENFDKIRSNKLLAQYDSQKIIEFTNNVAADIQSHTEQSITDSRSKEIFTLAKVLNDISGENKPQELPLLLKLNASTISSQGSLKSNEVNFGALNKFLYSAVSGLPDFVEMNDVTKSVLLETYENLMSQVEKDAPEVLKKIRNEPDESNNSNFKELSNLIYDGSLNPFNISLDQLLKNKTSK</sequence>
<evidence type="ECO:0000313" key="3">
    <source>
        <dbReference type="Proteomes" id="UP001107558"/>
    </source>
</evidence>
<keyword evidence="3" id="KW-1185">Reference proteome</keyword>
<dbReference type="Proteomes" id="UP001107558">
    <property type="component" value="Chromosome 3"/>
</dbReference>
<accession>A0A9J6BVN8</accession>
<comment type="caution">
    <text evidence="2">The sequence shown here is derived from an EMBL/GenBank/DDBJ whole genome shotgun (WGS) entry which is preliminary data.</text>
</comment>
<gene>
    <name evidence="2" type="ORF">PVAND_003806</name>
</gene>
<protein>
    <submittedName>
        <fullName evidence="2">Uncharacterized protein</fullName>
    </submittedName>
</protein>
<dbReference type="AlphaFoldDB" id="A0A9J6BVN8"/>
<dbReference type="OrthoDB" id="10453474at2759"/>
<feature type="region of interest" description="Disordered" evidence="1">
    <location>
        <begin position="1"/>
        <end position="24"/>
    </location>
</feature>
<evidence type="ECO:0000256" key="1">
    <source>
        <dbReference type="SAM" id="MobiDB-lite"/>
    </source>
</evidence>
<organism evidence="2 3">
    <name type="scientific">Polypedilum vanderplanki</name>
    <name type="common">Sleeping chironomid midge</name>
    <dbReference type="NCBI Taxonomy" id="319348"/>
    <lineage>
        <taxon>Eukaryota</taxon>
        <taxon>Metazoa</taxon>
        <taxon>Ecdysozoa</taxon>
        <taxon>Arthropoda</taxon>
        <taxon>Hexapoda</taxon>
        <taxon>Insecta</taxon>
        <taxon>Pterygota</taxon>
        <taxon>Neoptera</taxon>
        <taxon>Endopterygota</taxon>
        <taxon>Diptera</taxon>
        <taxon>Nematocera</taxon>
        <taxon>Chironomoidea</taxon>
        <taxon>Chironomidae</taxon>
        <taxon>Chironominae</taxon>
        <taxon>Polypedilum</taxon>
        <taxon>Polypedilum</taxon>
    </lineage>
</organism>
<feature type="compositionally biased region" description="Polar residues" evidence="1">
    <location>
        <begin position="1"/>
        <end position="10"/>
    </location>
</feature>
<proteinExistence type="predicted"/>
<name>A0A9J6BVN8_POLVA</name>
<evidence type="ECO:0000313" key="2">
    <source>
        <dbReference type="EMBL" id="KAG5673786.1"/>
    </source>
</evidence>